<feature type="region of interest" description="Disordered" evidence="4">
    <location>
        <begin position="143"/>
        <end position="415"/>
    </location>
</feature>
<dbReference type="Gene3D" id="2.60.40.150">
    <property type="entry name" value="C2 domain"/>
    <property type="match status" value="2"/>
</dbReference>
<evidence type="ECO:0000256" key="3">
    <source>
        <dbReference type="ARBA" id="ARBA00023136"/>
    </source>
</evidence>
<sequence>MGGGWGGGDDLYTRDSPSDVLPAPGWEAPGVWGGKNCSVGMKWKHSEMGSVLRRSGMRSEMDGGVDLSFLTDEEYRAVLKVIHRDSELKKRDSERIRAVQKNLCDDRKKKLVTGQWFDEVKAKRYQTSLHAVDVIKASIRRKKPVKDTSERIGSVPVGLTTAPPITAPAKVTHTDRARISTIEESGSKGEEPTRRPKTKHNVPEVRGDEEPSPALAPETPASSVEDQQRFPIVSSTARSELPKSGNVAGKVVQTPSRGTSGHKTTADPSTTRIPRWRDSSEETRNVSIERQESPGVCKRDEENSFPVPRKRAVSNQAQASRAGGQDHVPLGCPAPGPSDHRPELTLCPTRIPIRRSLSRESANSSLEEPRTPPAPEPSSPSFSAQTANGSQEPPHPAAGSHPLTSAHASRIPRLKGALEVAGDSLGSFTKTTKPITSQAAEFKVALKPPPKLLRSQPFLSDEEREKPRVGAAFTVNSLSGKQAEEETLTDPDHFKNLRHFWEKGSDSSKTNHKFPGNVSGKLSPARWGKLQAAAGLVTKERSSSQEAQGNGSMSSSSSFSFSEEESPSLESNKDLPIAAPRLQSAVTVKTEARSSTSAKPLDTTCQAVSDPPKALPQPRIARQLNVCVTLEDLIQPELPPHRTSSSLPTAPSALQDCERAPTSLAEEPVVEEVLKPRVAERMQLSRNLEITTAEPREDIGSVPSQWEALEAGASTHGDVVLTPKANTTRQMQREGEAAPVSPWTPVAVCEEELVPAQRQDLAEAPKIRAGALLNTSSQSDTSEDEREPSLSHDTHPRSNSKPSVQTSRVCGEVEPGVPCVSVSAERPPTHSSAQGDGDAQPASSGDGGLTAEQPIIVIQHMSDGDGPQRSTSGASYRSSPVLKALARAKKLPAKSMENLCATSDRETIALFVSEENPGSEGEARSEVEEQPLVTNLQSRDHSRIKDLSKSVPMLLSESESDSASEISLNIGWHRKTPSDASHSSDMASVSSVSGSVMSVYSGDFGSVAAQGSVQFALDYSEKNREFQIYVSQCQNLAVVDERKGRTDAYIKTYLLPDKARMGKRKTSVKRRNVNPVFNEILRYKIEKVVLLVQKLNLSVWHNDTLGRNSFLGEVEVELARWDWSNRKLNWYLLKSRSLSMGDGVDHRGEINLAIKYVPPGTLGPRDPPTGEVHIWMKTAKDLLQLRTSGVDSFVKCYVLPDTSKKSYQKTRIVKKDANPIYNHTIVYDGFRTEDLREACVELTVWDHEKLTNHFLGGLRLGSGTGT</sequence>
<evidence type="ECO:0000259" key="5">
    <source>
        <dbReference type="PROSITE" id="PS50004"/>
    </source>
</evidence>
<dbReference type="Proteomes" id="UP000314986">
    <property type="component" value="Unassembled WGS sequence"/>
</dbReference>
<comment type="subcellular location">
    <subcellularLocation>
        <location evidence="1">Membrane</location>
    </subcellularLocation>
</comment>
<dbReference type="Gene3D" id="6.10.250.3000">
    <property type="match status" value="1"/>
</dbReference>
<dbReference type="SMART" id="SM00239">
    <property type="entry name" value="C2"/>
    <property type="match status" value="2"/>
</dbReference>
<feature type="region of interest" description="Disordered" evidence="4">
    <location>
        <begin position="503"/>
        <end position="614"/>
    </location>
</feature>
<gene>
    <name evidence="7" type="primary">LOC103179192</name>
</gene>
<keyword evidence="3" id="KW-0472">Membrane</keyword>
<dbReference type="GO" id="GO:0005886">
    <property type="term" value="C:plasma membrane"/>
    <property type="evidence" value="ECO:0007669"/>
    <property type="project" value="TreeGrafter"/>
</dbReference>
<dbReference type="GO" id="GO:0042043">
    <property type="term" value="F:neurexin family protein binding"/>
    <property type="evidence" value="ECO:0007669"/>
    <property type="project" value="TreeGrafter"/>
</dbReference>
<feature type="compositionally biased region" description="Polar residues" evidence="4">
    <location>
        <begin position="253"/>
        <end position="272"/>
    </location>
</feature>
<reference evidence="8" key="3">
    <citation type="journal article" date="2014" name="Nature">
        <title>Elephant shark genome provides unique insights into gnathostome evolution.</title>
        <authorList>
            <consortium name="International Elephant Shark Genome Sequencing Consortium"/>
            <person name="Venkatesh B."/>
            <person name="Lee A.P."/>
            <person name="Ravi V."/>
            <person name="Maurya A.K."/>
            <person name="Lian M.M."/>
            <person name="Swann J.B."/>
            <person name="Ohta Y."/>
            <person name="Flajnik M.F."/>
            <person name="Sutoh Y."/>
            <person name="Kasahara M."/>
            <person name="Hoon S."/>
            <person name="Gangu V."/>
            <person name="Roy S.W."/>
            <person name="Irimia M."/>
            <person name="Korzh V."/>
            <person name="Kondrychyn I."/>
            <person name="Lim Z.W."/>
            <person name="Tay B.H."/>
            <person name="Tohari S."/>
            <person name="Kong K.W."/>
            <person name="Ho S."/>
            <person name="Lorente-Galdos B."/>
            <person name="Quilez J."/>
            <person name="Marques-Bonet T."/>
            <person name="Raney B.J."/>
            <person name="Ingham P.W."/>
            <person name="Tay A."/>
            <person name="Hillier L.W."/>
            <person name="Minx P."/>
            <person name="Boehm T."/>
            <person name="Wilson R.K."/>
            <person name="Brenner S."/>
            <person name="Warren W.C."/>
        </authorList>
    </citation>
    <scope>NUCLEOTIDE SEQUENCE [LARGE SCALE GENOMIC DNA]</scope>
</reference>
<dbReference type="FunFam" id="2.60.40.150:FF:000006">
    <property type="entry name" value="Synaptotagmin-like 5, isoform CRA_a"/>
    <property type="match status" value="1"/>
</dbReference>
<feature type="region of interest" description="Disordered" evidence="4">
    <location>
        <begin position="1"/>
        <end position="28"/>
    </location>
</feature>
<dbReference type="GO" id="GO:0070382">
    <property type="term" value="C:exocytic vesicle"/>
    <property type="evidence" value="ECO:0007669"/>
    <property type="project" value="TreeGrafter"/>
</dbReference>
<evidence type="ECO:0000256" key="1">
    <source>
        <dbReference type="ARBA" id="ARBA00004370"/>
    </source>
</evidence>
<evidence type="ECO:0000313" key="7">
    <source>
        <dbReference type="Ensembl" id="ENSCMIP00000041475.1"/>
    </source>
</evidence>
<dbReference type="CDD" id="cd08393">
    <property type="entry name" value="C2A_SLP-1_2"/>
    <property type="match status" value="1"/>
</dbReference>
<feature type="domain" description="C2" evidence="5">
    <location>
        <begin position="1146"/>
        <end position="1266"/>
    </location>
</feature>
<feature type="region of interest" description="Disordered" evidence="4">
    <location>
        <begin position="768"/>
        <end position="849"/>
    </location>
</feature>
<dbReference type="STRING" id="7868.ENSCMIP00000041475"/>
<dbReference type="Pfam" id="PF00168">
    <property type="entry name" value="C2"/>
    <property type="match status" value="2"/>
</dbReference>
<feature type="compositionally biased region" description="Polar residues" evidence="4">
    <location>
        <begin position="797"/>
        <end position="808"/>
    </location>
</feature>
<dbReference type="OMA" id="GEVHIWM"/>
<evidence type="ECO:0000313" key="8">
    <source>
        <dbReference type="Proteomes" id="UP000314986"/>
    </source>
</evidence>
<feature type="compositionally biased region" description="Polar residues" evidence="4">
    <location>
        <begin position="382"/>
        <end position="391"/>
    </location>
</feature>
<feature type="compositionally biased region" description="Polar residues" evidence="4">
    <location>
        <begin position="593"/>
        <end position="607"/>
    </location>
</feature>
<accession>A0A4W3KA08</accession>
<keyword evidence="2" id="KW-0677">Repeat</keyword>
<dbReference type="InParanoid" id="A0A4W3KA08"/>
<reference evidence="8" key="2">
    <citation type="journal article" date="2007" name="PLoS Biol.">
        <title>Survey sequencing and comparative analysis of the elephant shark (Callorhinchus milii) genome.</title>
        <authorList>
            <person name="Venkatesh B."/>
            <person name="Kirkness E.F."/>
            <person name="Loh Y.H."/>
            <person name="Halpern A.L."/>
            <person name="Lee A.P."/>
            <person name="Johnson J."/>
            <person name="Dandona N."/>
            <person name="Viswanathan L.D."/>
            <person name="Tay A."/>
            <person name="Venter J.C."/>
            <person name="Strausberg R.L."/>
            <person name="Brenner S."/>
        </authorList>
    </citation>
    <scope>NUCLEOTIDE SEQUENCE [LARGE SCALE GENOMIC DNA]</scope>
</reference>
<evidence type="ECO:0000256" key="2">
    <source>
        <dbReference type="ARBA" id="ARBA00022737"/>
    </source>
</evidence>
<dbReference type="SUPFAM" id="SSF49562">
    <property type="entry name" value="C2 domain (Calcium/lipid-binding domain, CaLB)"/>
    <property type="match status" value="2"/>
</dbReference>
<dbReference type="GO" id="GO:0006886">
    <property type="term" value="P:intracellular protein transport"/>
    <property type="evidence" value="ECO:0007669"/>
    <property type="project" value="InterPro"/>
</dbReference>
<dbReference type="PROSITE" id="PS50004">
    <property type="entry name" value="C2"/>
    <property type="match status" value="2"/>
</dbReference>
<dbReference type="Ensembl" id="ENSCMIT00000042064.1">
    <property type="protein sequence ID" value="ENSCMIP00000041475.1"/>
    <property type="gene ID" value="ENSCMIG00000017289.1"/>
</dbReference>
<keyword evidence="8" id="KW-1185">Reference proteome</keyword>
<feature type="domain" description="RabBD" evidence="6">
    <location>
        <begin position="64"/>
        <end position="120"/>
    </location>
</feature>
<feature type="compositionally biased region" description="Basic and acidic residues" evidence="4">
    <location>
        <begin position="275"/>
        <end position="302"/>
    </location>
</feature>
<feature type="domain" description="C2" evidence="5">
    <location>
        <begin position="1009"/>
        <end position="1131"/>
    </location>
</feature>
<dbReference type="InterPro" id="IPR035892">
    <property type="entry name" value="C2_domain_sf"/>
</dbReference>
<proteinExistence type="predicted"/>
<reference evidence="7" key="4">
    <citation type="submission" date="2025-08" db="UniProtKB">
        <authorList>
            <consortium name="Ensembl"/>
        </authorList>
    </citation>
    <scope>IDENTIFICATION</scope>
</reference>
<reference evidence="8" key="1">
    <citation type="journal article" date="2006" name="Science">
        <title>Ancient noncoding elements conserved in the human genome.</title>
        <authorList>
            <person name="Venkatesh B."/>
            <person name="Kirkness E.F."/>
            <person name="Loh Y.H."/>
            <person name="Halpern A.L."/>
            <person name="Lee A.P."/>
            <person name="Johnson J."/>
            <person name="Dandona N."/>
            <person name="Viswanathan L.D."/>
            <person name="Tay A."/>
            <person name="Venter J.C."/>
            <person name="Strausberg R.L."/>
            <person name="Brenner S."/>
        </authorList>
    </citation>
    <scope>NUCLEOTIDE SEQUENCE [LARGE SCALE GENOMIC DNA]</scope>
</reference>
<name>A0A4W3KA08_CALMI</name>
<dbReference type="InterPro" id="IPR043567">
    <property type="entry name" value="SYTL1-5_C2B"/>
</dbReference>
<feature type="compositionally biased region" description="Basic and acidic residues" evidence="4">
    <location>
        <begin position="185"/>
        <end position="194"/>
    </location>
</feature>
<dbReference type="PROSITE" id="PS50916">
    <property type="entry name" value="RABBD"/>
    <property type="match status" value="1"/>
</dbReference>
<dbReference type="GO" id="GO:0006887">
    <property type="term" value="P:exocytosis"/>
    <property type="evidence" value="ECO:0007669"/>
    <property type="project" value="TreeGrafter"/>
</dbReference>
<protein>
    <submittedName>
        <fullName evidence="7">Synaptotagmin-like protein 2</fullName>
    </submittedName>
</protein>
<dbReference type="CDD" id="cd04020">
    <property type="entry name" value="C2B_SLP_1-2-3-4"/>
    <property type="match status" value="1"/>
</dbReference>
<feature type="compositionally biased region" description="Basic and acidic residues" evidence="4">
    <location>
        <begin position="787"/>
        <end position="796"/>
    </location>
</feature>
<dbReference type="GeneTree" id="ENSGT00940000165718"/>
<dbReference type="PANTHER" id="PTHR45716">
    <property type="entry name" value="BITESIZE, ISOFORM I"/>
    <property type="match status" value="1"/>
</dbReference>
<dbReference type="InterPro" id="IPR000008">
    <property type="entry name" value="C2_dom"/>
</dbReference>
<evidence type="ECO:0000256" key="4">
    <source>
        <dbReference type="SAM" id="MobiDB-lite"/>
    </source>
</evidence>
<dbReference type="InterPro" id="IPR010911">
    <property type="entry name" value="Rab_BD"/>
</dbReference>
<feature type="compositionally biased region" description="Low complexity" evidence="4">
    <location>
        <begin position="552"/>
        <end position="561"/>
    </location>
</feature>
<dbReference type="AlphaFoldDB" id="A0A4W3KA08"/>
<reference evidence="7" key="5">
    <citation type="submission" date="2025-09" db="UniProtKB">
        <authorList>
            <consortium name="Ensembl"/>
        </authorList>
    </citation>
    <scope>IDENTIFICATION</scope>
</reference>
<dbReference type="GO" id="GO:0031267">
    <property type="term" value="F:small GTPase binding"/>
    <property type="evidence" value="ECO:0007669"/>
    <property type="project" value="InterPro"/>
</dbReference>
<evidence type="ECO:0000259" key="6">
    <source>
        <dbReference type="PROSITE" id="PS50916"/>
    </source>
</evidence>
<dbReference type="PANTHER" id="PTHR45716:SF8">
    <property type="entry name" value="SYNAPTOTAGMIN LIKE 2"/>
    <property type="match status" value="1"/>
</dbReference>
<organism evidence="7 8">
    <name type="scientific">Callorhinchus milii</name>
    <name type="common">Ghost shark</name>
    <dbReference type="NCBI Taxonomy" id="7868"/>
    <lineage>
        <taxon>Eukaryota</taxon>
        <taxon>Metazoa</taxon>
        <taxon>Chordata</taxon>
        <taxon>Craniata</taxon>
        <taxon>Vertebrata</taxon>
        <taxon>Chondrichthyes</taxon>
        <taxon>Holocephali</taxon>
        <taxon>Chimaeriformes</taxon>
        <taxon>Callorhinchidae</taxon>
        <taxon>Callorhinchus</taxon>
    </lineage>
</organism>